<name>A0A7J8XWX4_GOSAI</name>
<keyword evidence="1" id="KW-1133">Transmembrane helix</keyword>
<keyword evidence="1" id="KW-0472">Membrane</keyword>
<evidence type="ECO:0000256" key="1">
    <source>
        <dbReference type="SAM" id="Phobius"/>
    </source>
</evidence>
<keyword evidence="1" id="KW-0812">Transmembrane</keyword>
<organism evidence="2 3">
    <name type="scientific">Gossypium aridum</name>
    <name type="common">American cotton</name>
    <name type="synonym">Erioxylum aridum</name>
    <dbReference type="NCBI Taxonomy" id="34290"/>
    <lineage>
        <taxon>Eukaryota</taxon>
        <taxon>Viridiplantae</taxon>
        <taxon>Streptophyta</taxon>
        <taxon>Embryophyta</taxon>
        <taxon>Tracheophyta</taxon>
        <taxon>Spermatophyta</taxon>
        <taxon>Magnoliopsida</taxon>
        <taxon>eudicotyledons</taxon>
        <taxon>Gunneridae</taxon>
        <taxon>Pentapetalae</taxon>
        <taxon>rosids</taxon>
        <taxon>malvids</taxon>
        <taxon>Malvales</taxon>
        <taxon>Malvaceae</taxon>
        <taxon>Malvoideae</taxon>
        <taxon>Gossypium</taxon>
    </lineage>
</organism>
<evidence type="ECO:0000313" key="2">
    <source>
        <dbReference type="EMBL" id="MBA0691798.1"/>
    </source>
</evidence>
<sequence>MASKLRRWSKDIYISALLGVLLYVTLTTCFHGLHDYLEEHTQVNLADNSGQLGGKKRKRWVYSIGNPVSSFLGGEIVTVQTCAAAAPTGSFHAHHILASLYAINLPSVFLKSMNQDIIWVALLGLVLGVLARSCVEEPQK</sequence>
<gene>
    <name evidence="2" type="ORF">Goari_009407</name>
</gene>
<feature type="transmembrane region" description="Helical" evidence="1">
    <location>
        <begin position="117"/>
        <end position="135"/>
    </location>
</feature>
<feature type="transmembrane region" description="Helical" evidence="1">
    <location>
        <begin position="12"/>
        <end position="33"/>
    </location>
</feature>
<proteinExistence type="predicted"/>
<feature type="non-terminal residue" evidence="2">
    <location>
        <position position="140"/>
    </location>
</feature>
<evidence type="ECO:0000313" key="3">
    <source>
        <dbReference type="Proteomes" id="UP000593577"/>
    </source>
</evidence>
<dbReference type="Proteomes" id="UP000593577">
    <property type="component" value="Unassembled WGS sequence"/>
</dbReference>
<keyword evidence="3" id="KW-1185">Reference proteome</keyword>
<accession>A0A7J8XWX4</accession>
<dbReference type="EMBL" id="JABFAA010000009">
    <property type="protein sequence ID" value="MBA0691798.1"/>
    <property type="molecule type" value="Genomic_DNA"/>
</dbReference>
<protein>
    <submittedName>
        <fullName evidence="2">Uncharacterized protein</fullName>
    </submittedName>
</protein>
<comment type="caution">
    <text evidence="2">The sequence shown here is derived from an EMBL/GenBank/DDBJ whole genome shotgun (WGS) entry which is preliminary data.</text>
</comment>
<dbReference type="AlphaFoldDB" id="A0A7J8XWX4"/>
<reference evidence="2 3" key="1">
    <citation type="journal article" date="2019" name="Genome Biol. Evol.">
        <title>Insights into the evolution of the New World diploid cottons (Gossypium, subgenus Houzingenia) based on genome sequencing.</title>
        <authorList>
            <person name="Grover C.E."/>
            <person name="Arick M.A. 2nd"/>
            <person name="Thrash A."/>
            <person name="Conover J.L."/>
            <person name="Sanders W.S."/>
            <person name="Peterson D.G."/>
            <person name="Frelichowski J.E."/>
            <person name="Scheffler J.A."/>
            <person name="Scheffler B.E."/>
            <person name="Wendel J.F."/>
        </authorList>
    </citation>
    <scope>NUCLEOTIDE SEQUENCE [LARGE SCALE GENOMIC DNA]</scope>
    <source>
        <strain evidence="2">185</strain>
        <tissue evidence="2">Leaf</tissue>
    </source>
</reference>